<evidence type="ECO:0000313" key="14">
    <source>
        <dbReference type="EMBL" id="CBN74856.1"/>
    </source>
</evidence>
<keyword evidence="11" id="KW-1208">Phospholipid metabolism</keyword>
<dbReference type="AlphaFoldDB" id="D8LPW4"/>
<gene>
    <name evidence="14" type="ORF">Esi_0056_0014</name>
</gene>
<evidence type="ECO:0000256" key="12">
    <source>
        <dbReference type="SAM" id="MobiDB-lite"/>
    </source>
</evidence>
<keyword evidence="5 13" id="KW-0812">Transmembrane</keyword>
<evidence type="ECO:0000256" key="13">
    <source>
        <dbReference type="SAM" id="Phobius"/>
    </source>
</evidence>
<evidence type="ECO:0000256" key="1">
    <source>
        <dbReference type="ARBA" id="ARBA00004651"/>
    </source>
</evidence>
<organism evidence="14 15">
    <name type="scientific">Ectocarpus siliculosus</name>
    <name type="common">Brown alga</name>
    <name type="synonym">Conferva siliculosa</name>
    <dbReference type="NCBI Taxonomy" id="2880"/>
    <lineage>
        <taxon>Eukaryota</taxon>
        <taxon>Sar</taxon>
        <taxon>Stramenopiles</taxon>
        <taxon>Ochrophyta</taxon>
        <taxon>PX clade</taxon>
        <taxon>Phaeophyceae</taxon>
        <taxon>Ectocarpales</taxon>
        <taxon>Ectocarpaceae</taxon>
        <taxon>Ectocarpus</taxon>
    </lineage>
</organism>
<dbReference type="GO" id="GO:0005886">
    <property type="term" value="C:plasma membrane"/>
    <property type="evidence" value="ECO:0007669"/>
    <property type="project" value="UniProtKB-SubCell"/>
</dbReference>
<evidence type="ECO:0000256" key="9">
    <source>
        <dbReference type="ARBA" id="ARBA00023136"/>
    </source>
</evidence>
<evidence type="ECO:0000256" key="3">
    <source>
        <dbReference type="ARBA" id="ARBA00022516"/>
    </source>
</evidence>
<dbReference type="PANTHER" id="PTHR46382">
    <property type="entry name" value="PHOSPHATIDATE CYTIDYLYLTRANSFERASE"/>
    <property type="match status" value="1"/>
</dbReference>
<dbReference type="OrthoDB" id="10260889at2759"/>
<dbReference type="EMBL" id="FN649735">
    <property type="protein sequence ID" value="CBN74856.1"/>
    <property type="molecule type" value="Genomic_DNA"/>
</dbReference>
<dbReference type="Pfam" id="PF01148">
    <property type="entry name" value="CTP_transf_1"/>
    <property type="match status" value="1"/>
</dbReference>
<name>D8LPW4_ECTSI</name>
<dbReference type="eggNOG" id="ENOG502SDA9">
    <property type="taxonomic scope" value="Eukaryota"/>
</dbReference>
<keyword evidence="10" id="KW-0594">Phospholipid biosynthesis</keyword>
<sequence length="386" mass="39864">MGLRERFLTAAVALPLALWAIFHDAWLCLSLVLVLQAVCVQEVGELLRRTRAARAIAATGVGVALLGSTFLFHVIAETVSLITAFCGRDAAGIAMCVGMALIVARRLVLMRDHWVASKLSAEKPVGVSGGGGGGGGEGDGAGVMEAGVFLLALEISAMLWMVCGCSSLVALRFRGSRGAADVVFLLAVVFNSDNGGLLAGSMYKVLRRKRQLHLSSSELLQRHQRSSASQTPPAAAGAAEMTPGQKHPGLLTVASPGKTWVGVTGSIALGTATALTLEQALLFLLHEPLLSRVGESLPGEEERGGVFSVGGMSSGRLGVVGAGLCIVGVVGDLWESLLKRTAMVKDSGTVFPGHGGCLDRLDGVLTAAPLYLAVLTAFGLSPVDET</sequence>
<dbReference type="EMBL" id="FN648774">
    <property type="protein sequence ID" value="CBN74856.1"/>
    <property type="molecule type" value="Genomic_DNA"/>
</dbReference>
<keyword evidence="9 13" id="KW-0472">Membrane</keyword>
<feature type="transmembrane region" description="Helical" evidence="13">
    <location>
        <begin position="148"/>
        <end position="171"/>
    </location>
</feature>
<feature type="transmembrane region" description="Helical" evidence="13">
    <location>
        <begin position="52"/>
        <end position="75"/>
    </location>
</feature>
<keyword evidence="2" id="KW-1003">Cell membrane</keyword>
<evidence type="ECO:0000256" key="6">
    <source>
        <dbReference type="ARBA" id="ARBA00022695"/>
    </source>
</evidence>
<keyword evidence="6 14" id="KW-0548">Nucleotidyltransferase</keyword>
<evidence type="ECO:0000313" key="15">
    <source>
        <dbReference type="Proteomes" id="UP000002630"/>
    </source>
</evidence>
<dbReference type="EC" id="2.7.7.41" evidence="14"/>
<evidence type="ECO:0000256" key="7">
    <source>
        <dbReference type="ARBA" id="ARBA00022989"/>
    </source>
</evidence>
<evidence type="ECO:0000256" key="5">
    <source>
        <dbReference type="ARBA" id="ARBA00022692"/>
    </source>
</evidence>
<evidence type="ECO:0000256" key="2">
    <source>
        <dbReference type="ARBA" id="ARBA00022475"/>
    </source>
</evidence>
<dbReference type="GO" id="GO:0016024">
    <property type="term" value="P:CDP-diacylglycerol biosynthetic process"/>
    <property type="evidence" value="ECO:0007669"/>
    <property type="project" value="TreeGrafter"/>
</dbReference>
<accession>D8LPW4</accession>
<feature type="transmembrane region" description="Helical" evidence="13">
    <location>
        <begin position="16"/>
        <end position="40"/>
    </location>
</feature>
<evidence type="ECO:0000256" key="11">
    <source>
        <dbReference type="ARBA" id="ARBA00023264"/>
    </source>
</evidence>
<keyword evidence="15" id="KW-1185">Reference proteome</keyword>
<protein>
    <submittedName>
        <fullName evidence="14">Phosphatidate cytidylyltransferase</fullName>
        <ecNumber evidence="14">2.7.7.41</ecNumber>
    </submittedName>
</protein>
<evidence type="ECO:0000256" key="10">
    <source>
        <dbReference type="ARBA" id="ARBA00023209"/>
    </source>
</evidence>
<comment type="subcellular location">
    <subcellularLocation>
        <location evidence="1">Cell membrane</location>
        <topology evidence="1">Multi-pass membrane protein</topology>
    </subcellularLocation>
</comment>
<keyword evidence="3" id="KW-0444">Lipid biosynthesis</keyword>
<reference evidence="14 15" key="1">
    <citation type="journal article" date="2010" name="Nature">
        <title>The Ectocarpus genome and the independent evolution of multicellularity in brown algae.</title>
        <authorList>
            <person name="Cock J.M."/>
            <person name="Sterck L."/>
            <person name="Rouze P."/>
            <person name="Scornet D."/>
            <person name="Allen A.E."/>
            <person name="Amoutzias G."/>
            <person name="Anthouard V."/>
            <person name="Artiguenave F."/>
            <person name="Aury J.M."/>
            <person name="Badger J.H."/>
            <person name="Beszteri B."/>
            <person name="Billiau K."/>
            <person name="Bonnet E."/>
            <person name="Bothwell J.H."/>
            <person name="Bowler C."/>
            <person name="Boyen C."/>
            <person name="Brownlee C."/>
            <person name="Carrano C.J."/>
            <person name="Charrier B."/>
            <person name="Cho G.Y."/>
            <person name="Coelho S.M."/>
            <person name="Collen J."/>
            <person name="Corre E."/>
            <person name="Da Silva C."/>
            <person name="Delage L."/>
            <person name="Delaroque N."/>
            <person name="Dittami S.M."/>
            <person name="Doulbeau S."/>
            <person name="Elias M."/>
            <person name="Farnham G."/>
            <person name="Gachon C.M."/>
            <person name="Gschloessl B."/>
            <person name="Heesch S."/>
            <person name="Jabbari K."/>
            <person name="Jubin C."/>
            <person name="Kawai H."/>
            <person name="Kimura K."/>
            <person name="Kloareg B."/>
            <person name="Kupper F.C."/>
            <person name="Lang D."/>
            <person name="Le Bail A."/>
            <person name="Leblanc C."/>
            <person name="Lerouge P."/>
            <person name="Lohr M."/>
            <person name="Lopez P.J."/>
            <person name="Martens C."/>
            <person name="Maumus F."/>
            <person name="Michel G."/>
            <person name="Miranda-Saavedra D."/>
            <person name="Morales J."/>
            <person name="Moreau H."/>
            <person name="Motomura T."/>
            <person name="Nagasato C."/>
            <person name="Napoli C.A."/>
            <person name="Nelson D.R."/>
            <person name="Nyvall-Collen P."/>
            <person name="Peters A.F."/>
            <person name="Pommier C."/>
            <person name="Potin P."/>
            <person name="Poulain J."/>
            <person name="Quesneville H."/>
            <person name="Read B."/>
            <person name="Rensing S.A."/>
            <person name="Ritter A."/>
            <person name="Rousvoal S."/>
            <person name="Samanta M."/>
            <person name="Samson G."/>
            <person name="Schroeder D.C."/>
            <person name="Segurens B."/>
            <person name="Strittmatter M."/>
            <person name="Tonon T."/>
            <person name="Tregear J.W."/>
            <person name="Valentin K."/>
            <person name="von Dassow P."/>
            <person name="Yamagishi T."/>
            <person name="Van de Peer Y."/>
            <person name="Wincker P."/>
        </authorList>
    </citation>
    <scope>NUCLEOTIDE SEQUENCE [LARGE SCALE GENOMIC DNA]</scope>
    <source>
        <strain evidence="15">Ec32 / CCAP1310/4</strain>
    </source>
</reference>
<dbReference type="InParanoid" id="D8LPW4"/>
<dbReference type="STRING" id="2880.D8LPW4"/>
<feature type="compositionally biased region" description="Low complexity" evidence="12">
    <location>
        <begin position="226"/>
        <end position="245"/>
    </location>
</feature>
<keyword evidence="8" id="KW-0443">Lipid metabolism</keyword>
<feature type="transmembrane region" description="Helical" evidence="13">
    <location>
        <begin position="81"/>
        <end position="104"/>
    </location>
</feature>
<proteinExistence type="predicted"/>
<feature type="region of interest" description="Disordered" evidence="12">
    <location>
        <begin position="220"/>
        <end position="248"/>
    </location>
</feature>
<evidence type="ECO:0000256" key="4">
    <source>
        <dbReference type="ARBA" id="ARBA00022679"/>
    </source>
</evidence>
<dbReference type="Proteomes" id="UP000002630">
    <property type="component" value="Linkage Group LG10"/>
</dbReference>
<evidence type="ECO:0000256" key="8">
    <source>
        <dbReference type="ARBA" id="ARBA00023098"/>
    </source>
</evidence>
<dbReference type="PANTHER" id="PTHR46382:SF1">
    <property type="entry name" value="PHOSPHATIDATE CYTIDYLYLTRANSFERASE"/>
    <property type="match status" value="1"/>
</dbReference>
<keyword evidence="4 14" id="KW-0808">Transferase</keyword>
<dbReference type="GO" id="GO:0004605">
    <property type="term" value="F:phosphatidate cytidylyltransferase activity"/>
    <property type="evidence" value="ECO:0007669"/>
    <property type="project" value="UniProtKB-EC"/>
</dbReference>
<keyword evidence="7 13" id="KW-1133">Transmembrane helix</keyword>